<feature type="region of interest" description="Disordered" evidence="1">
    <location>
        <begin position="28"/>
        <end position="53"/>
    </location>
</feature>
<dbReference type="EMBL" id="JAHLQT010010178">
    <property type="protein sequence ID" value="KAG7173114.1"/>
    <property type="molecule type" value="Genomic_DNA"/>
</dbReference>
<protein>
    <recommendedName>
        <fullName evidence="5">Transmembrane protein</fullName>
    </recommendedName>
</protein>
<feature type="chain" id="PRO_5035259750" description="Transmembrane protein" evidence="2">
    <location>
        <begin position="25"/>
        <end position="190"/>
    </location>
</feature>
<name>A0A8J5T556_HOMAM</name>
<dbReference type="Proteomes" id="UP000747542">
    <property type="component" value="Unassembled WGS sequence"/>
</dbReference>
<keyword evidence="4" id="KW-1185">Reference proteome</keyword>
<gene>
    <name evidence="3" type="ORF">Hamer_G008640</name>
</gene>
<sequence>MKVMVMIIAGLLGLASVMMGDANASEAVEENKRSQETSKVTEEAGEKSHHHLPRRHGRILAFSTTTSRLQLATTTITAVSTCVSTLAAPPPCVGRKKRLLYEELDDMSIIEEDLEMKRLLEGSQVEDEDVEVEPHRSKREVINRNGKRLTIWSTVLSTLTLTSTSYLAGSTVIISALCAAPGISQGCFGK</sequence>
<dbReference type="OrthoDB" id="6380563at2759"/>
<reference evidence="3" key="1">
    <citation type="journal article" date="2021" name="Sci. Adv.">
        <title>The American lobster genome reveals insights on longevity, neural, and immune adaptations.</title>
        <authorList>
            <person name="Polinski J.M."/>
            <person name="Zimin A.V."/>
            <person name="Clark K.F."/>
            <person name="Kohn A.B."/>
            <person name="Sadowski N."/>
            <person name="Timp W."/>
            <person name="Ptitsyn A."/>
            <person name="Khanna P."/>
            <person name="Romanova D.Y."/>
            <person name="Williams P."/>
            <person name="Greenwood S.J."/>
            <person name="Moroz L.L."/>
            <person name="Walt D.R."/>
            <person name="Bodnar A.G."/>
        </authorList>
    </citation>
    <scope>NUCLEOTIDE SEQUENCE</scope>
    <source>
        <strain evidence="3">GMGI-L3</strain>
    </source>
</reference>
<comment type="caution">
    <text evidence="3">The sequence shown here is derived from an EMBL/GenBank/DDBJ whole genome shotgun (WGS) entry which is preliminary data.</text>
</comment>
<organism evidence="3 4">
    <name type="scientific">Homarus americanus</name>
    <name type="common">American lobster</name>
    <dbReference type="NCBI Taxonomy" id="6706"/>
    <lineage>
        <taxon>Eukaryota</taxon>
        <taxon>Metazoa</taxon>
        <taxon>Ecdysozoa</taxon>
        <taxon>Arthropoda</taxon>
        <taxon>Crustacea</taxon>
        <taxon>Multicrustacea</taxon>
        <taxon>Malacostraca</taxon>
        <taxon>Eumalacostraca</taxon>
        <taxon>Eucarida</taxon>
        <taxon>Decapoda</taxon>
        <taxon>Pleocyemata</taxon>
        <taxon>Astacidea</taxon>
        <taxon>Nephropoidea</taxon>
        <taxon>Nephropidae</taxon>
        <taxon>Homarus</taxon>
    </lineage>
</organism>
<evidence type="ECO:0000256" key="2">
    <source>
        <dbReference type="SAM" id="SignalP"/>
    </source>
</evidence>
<evidence type="ECO:0000313" key="4">
    <source>
        <dbReference type="Proteomes" id="UP000747542"/>
    </source>
</evidence>
<keyword evidence="2" id="KW-0732">Signal</keyword>
<dbReference type="AlphaFoldDB" id="A0A8J5T556"/>
<evidence type="ECO:0008006" key="5">
    <source>
        <dbReference type="Google" id="ProtNLM"/>
    </source>
</evidence>
<accession>A0A8J5T556</accession>
<evidence type="ECO:0000256" key="1">
    <source>
        <dbReference type="SAM" id="MobiDB-lite"/>
    </source>
</evidence>
<feature type="signal peptide" evidence="2">
    <location>
        <begin position="1"/>
        <end position="24"/>
    </location>
</feature>
<evidence type="ECO:0000313" key="3">
    <source>
        <dbReference type="EMBL" id="KAG7173114.1"/>
    </source>
</evidence>
<feature type="compositionally biased region" description="Basic and acidic residues" evidence="1">
    <location>
        <begin position="29"/>
        <end position="47"/>
    </location>
</feature>
<proteinExistence type="predicted"/>